<dbReference type="Proteomes" id="UP001220610">
    <property type="component" value="Chromosome"/>
</dbReference>
<reference evidence="2" key="1">
    <citation type="submission" date="2023-03" db="EMBL/GenBank/DDBJ databases">
        <title>Andean soil-derived lignocellulolytic bacterial consortium as a source of novel taxa and putative plastic-active enzymes.</title>
        <authorList>
            <person name="Diaz-Garcia L."/>
            <person name="Chuvochina M."/>
            <person name="Feuerriegel G."/>
            <person name="Bunk B."/>
            <person name="Sproer C."/>
            <person name="Streit W.R."/>
            <person name="Rodriguez L.M."/>
            <person name="Overmann J."/>
            <person name="Jimenez D.J."/>
        </authorList>
    </citation>
    <scope>NUCLEOTIDE SEQUENCE</scope>
    <source>
        <strain evidence="2">MAG 7</strain>
    </source>
</reference>
<keyword evidence="1" id="KW-0732">Signal</keyword>
<feature type="signal peptide" evidence="1">
    <location>
        <begin position="1"/>
        <end position="19"/>
    </location>
</feature>
<evidence type="ECO:0000313" key="3">
    <source>
        <dbReference type="Proteomes" id="UP001220610"/>
    </source>
</evidence>
<protein>
    <recommendedName>
        <fullName evidence="4">Spore coat protein U domain-containing protein</fullName>
    </recommendedName>
</protein>
<dbReference type="AlphaFoldDB" id="A0AAJ6BHK1"/>
<evidence type="ECO:0008006" key="4">
    <source>
        <dbReference type="Google" id="ProtNLM"/>
    </source>
</evidence>
<evidence type="ECO:0000256" key="1">
    <source>
        <dbReference type="SAM" id="SignalP"/>
    </source>
</evidence>
<evidence type="ECO:0000313" key="2">
    <source>
        <dbReference type="EMBL" id="WEK37820.1"/>
    </source>
</evidence>
<feature type="chain" id="PRO_5042530141" description="Spore coat protein U domain-containing protein" evidence="1">
    <location>
        <begin position="20"/>
        <end position="86"/>
    </location>
</feature>
<proteinExistence type="predicted"/>
<organism evidence="2 3">
    <name type="scientific">Candidatus Pseudobacter hemicellulosilyticus</name>
    <dbReference type="NCBI Taxonomy" id="3121375"/>
    <lineage>
        <taxon>Bacteria</taxon>
        <taxon>Pseudomonadati</taxon>
        <taxon>Bacteroidota</taxon>
        <taxon>Chitinophagia</taxon>
        <taxon>Chitinophagales</taxon>
        <taxon>Chitinophagaceae</taxon>
        <taxon>Pseudobacter</taxon>
    </lineage>
</organism>
<accession>A0AAJ6BHK1</accession>
<sequence length="86" mass="8820">MNRIFGACAVVAIAGTASAFSPAYAPATALYARIGTVCTLLTNTPNAALFFTSVAGTQATITSSSATPAVYLIWENNVCNVPVTFI</sequence>
<gene>
    <name evidence="2" type="ORF">P0Y53_09930</name>
</gene>
<dbReference type="EMBL" id="CP119311">
    <property type="protein sequence ID" value="WEK37820.1"/>
    <property type="molecule type" value="Genomic_DNA"/>
</dbReference>
<name>A0AAJ6BHK1_9BACT</name>